<proteinExistence type="predicted"/>
<accession>R7UMC0</accession>
<dbReference type="EMBL" id="KB300094">
    <property type="protein sequence ID" value="ELU07248.1"/>
    <property type="molecule type" value="Genomic_DNA"/>
</dbReference>
<evidence type="ECO:0000313" key="1">
    <source>
        <dbReference type="EMBL" id="ELU07248.1"/>
    </source>
</evidence>
<reference evidence="1 3" key="2">
    <citation type="journal article" date="2013" name="Nature">
        <title>Insights into bilaterian evolution from three spiralian genomes.</title>
        <authorList>
            <person name="Simakov O."/>
            <person name="Marletaz F."/>
            <person name="Cho S.J."/>
            <person name="Edsinger-Gonzales E."/>
            <person name="Havlak P."/>
            <person name="Hellsten U."/>
            <person name="Kuo D.H."/>
            <person name="Larsson T."/>
            <person name="Lv J."/>
            <person name="Arendt D."/>
            <person name="Savage R."/>
            <person name="Osoegawa K."/>
            <person name="de Jong P."/>
            <person name="Grimwood J."/>
            <person name="Chapman J.A."/>
            <person name="Shapiro H."/>
            <person name="Aerts A."/>
            <person name="Otillar R.P."/>
            <person name="Terry A.Y."/>
            <person name="Boore J.L."/>
            <person name="Grigoriev I.V."/>
            <person name="Lindberg D.R."/>
            <person name="Seaver E.C."/>
            <person name="Weisblat D.A."/>
            <person name="Putnam N.H."/>
            <person name="Rokhsar D.S."/>
        </authorList>
    </citation>
    <scope>NUCLEOTIDE SEQUENCE</scope>
    <source>
        <strain evidence="1 3">I ESC-2004</strain>
    </source>
</reference>
<dbReference type="EMBL" id="AMQN01001158">
    <property type="status" value="NOT_ANNOTATED_CDS"/>
    <property type="molecule type" value="Genomic_DNA"/>
</dbReference>
<protein>
    <submittedName>
        <fullName evidence="1 2">Uncharacterized protein</fullName>
    </submittedName>
</protein>
<keyword evidence="3" id="KW-1185">Reference proteome</keyword>
<dbReference type="AlphaFoldDB" id="R7UMC0"/>
<evidence type="ECO:0000313" key="2">
    <source>
        <dbReference type="EnsemblMetazoa" id="CapteP190172"/>
    </source>
</evidence>
<name>R7UMC0_CAPTE</name>
<dbReference type="EnsemblMetazoa" id="CapteT190172">
    <property type="protein sequence ID" value="CapteP190172"/>
    <property type="gene ID" value="CapteG190172"/>
</dbReference>
<reference evidence="3" key="1">
    <citation type="submission" date="2012-12" db="EMBL/GenBank/DDBJ databases">
        <authorList>
            <person name="Hellsten U."/>
            <person name="Grimwood J."/>
            <person name="Chapman J.A."/>
            <person name="Shapiro H."/>
            <person name="Aerts A."/>
            <person name="Otillar R.P."/>
            <person name="Terry A.Y."/>
            <person name="Boore J.L."/>
            <person name="Simakov O."/>
            <person name="Marletaz F."/>
            <person name="Cho S.-J."/>
            <person name="Edsinger-Gonzales E."/>
            <person name="Havlak P."/>
            <person name="Kuo D.-H."/>
            <person name="Larsson T."/>
            <person name="Lv J."/>
            <person name="Arendt D."/>
            <person name="Savage R."/>
            <person name="Osoegawa K."/>
            <person name="de Jong P."/>
            <person name="Lindberg D.R."/>
            <person name="Seaver E.C."/>
            <person name="Weisblat D.A."/>
            <person name="Putnam N.H."/>
            <person name="Grigoriev I.V."/>
            <person name="Rokhsar D.S."/>
        </authorList>
    </citation>
    <scope>NUCLEOTIDE SEQUENCE</scope>
    <source>
        <strain evidence="3">I ESC-2004</strain>
    </source>
</reference>
<dbReference type="Proteomes" id="UP000014760">
    <property type="component" value="Unassembled WGS sequence"/>
</dbReference>
<reference evidence="2" key="3">
    <citation type="submission" date="2015-06" db="UniProtKB">
        <authorList>
            <consortium name="EnsemblMetazoa"/>
        </authorList>
    </citation>
    <scope>IDENTIFICATION</scope>
</reference>
<dbReference type="HOGENOM" id="CLU_1311161_0_0_1"/>
<gene>
    <name evidence="1" type="ORF">CAPTEDRAFT_190172</name>
</gene>
<organism evidence="1">
    <name type="scientific">Capitella teleta</name>
    <name type="common">Polychaete worm</name>
    <dbReference type="NCBI Taxonomy" id="283909"/>
    <lineage>
        <taxon>Eukaryota</taxon>
        <taxon>Metazoa</taxon>
        <taxon>Spiralia</taxon>
        <taxon>Lophotrochozoa</taxon>
        <taxon>Annelida</taxon>
        <taxon>Polychaeta</taxon>
        <taxon>Sedentaria</taxon>
        <taxon>Scolecida</taxon>
        <taxon>Capitellidae</taxon>
        <taxon>Capitella</taxon>
    </lineage>
</organism>
<sequence length="210" mass="24304">MELGALEMWYAGSKGVRLRELVPLREVEEDGVAHEEDKVDDVESGLGSVPGGLDTAEWEDLNVMQYRRKRRRAFSLLEEDLVGVPNGTPIDITETQLRATIWTNVKDTFCWLKWVLLMVEMPTFFVHFVRLRTCFGHYSSAGFTEKKPLSYWILIIGSINDESEVNNHFMEFPMLEYYVLDTMHKHLLPISQAKWSLLKVTYGSCNYTDD</sequence>
<evidence type="ECO:0000313" key="3">
    <source>
        <dbReference type="Proteomes" id="UP000014760"/>
    </source>
</evidence>